<organism evidence="1 2">
    <name type="scientific">Thalassoglobus polymorphus</name>
    <dbReference type="NCBI Taxonomy" id="2527994"/>
    <lineage>
        <taxon>Bacteria</taxon>
        <taxon>Pseudomonadati</taxon>
        <taxon>Planctomycetota</taxon>
        <taxon>Planctomycetia</taxon>
        <taxon>Planctomycetales</taxon>
        <taxon>Planctomycetaceae</taxon>
        <taxon>Thalassoglobus</taxon>
    </lineage>
</organism>
<name>A0A517QK20_9PLAN</name>
<dbReference type="Proteomes" id="UP000315724">
    <property type="component" value="Chromosome"/>
</dbReference>
<dbReference type="AlphaFoldDB" id="A0A517QK20"/>
<dbReference type="RefSeq" id="WP_145196894.1">
    <property type="nucleotide sequence ID" value="NZ_CP036267.1"/>
</dbReference>
<keyword evidence="2" id="KW-1185">Reference proteome</keyword>
<dbReference type="OrthoDB" id="280020at2"/>
<gene>
    <name evidence="1" type="ORF">Mal48_11820</name>
</gene>
<sequence>MQIVVQHDGSVRCLYDETLDLHGLGQLAITRGSHVEPTPAGQWTADLSPVDGPVLGTFSTRSEALDAEVAWLLDNWLVTAE</sequence>
<evidence type="ECO:0000313" key="1">
    <source>
        <dbReference type="EMBL" id="QDT31944.1"/>
    </source>
</evidence>
<reference evidence="1 2" key="1">
    <citation type="submission" date="2019-02" db="EMBL/GenBank/DDBJ databases">
        <title>Deep-cultivation of Planctomycetes and their phenomic and genomic characterization uncovers novel biology.</title>
        <authorList>
            <person name="Wiegand S."/>
            <person name="Jogler M."/>
            <person name="Boedeker C."/>
            <person name="Pinto D."/>
            <person name="Vollmers J."/>
            <person name="Rivas-Marin E."/>
            <person name="Kohn T."/>
            <person name="Peeters S.H."/>
            <person name="Heuer A."/>
            <person name="Rast P."/>
            <person name="Oberbeckmann S."/>
            <person name="Bunk B."/>
            <person name="Jeske O."/>
            <person name="Meyerdierks A."/>
            <person name="Storesund J.E."/>
            <person name="Kallscheuer N."/>
            <person name="Luecker S."/>
            <person name="Lage O.M."/>
            <person name="Pohl T."/>
            <person name="Merkel B.J."/>
            <person name="Hornburger P."/>
            <person name="Mueller R.-W."/>
            <person name="Bruemmer F."/>
            <person name="Labrenz M."/>
            <person name="Spormann A.M."/>
            <person name="Op den Camp H."/>
            <person name="Overmann J."/>
            <person name="Amann R."/>
            <person name="Jetten M.S.M."/>
            <person name="Mascher T."/>
            <person name="Medema M.H."/>
            <person name="Devos D.P."/>
            <person name="Kaster A.-K."/>
            <person name="Ovreas L."/>
            <person name="Rohde M."/>
            <person name="Galperin M.Y."/>
            <person name="Jogler C."/>
        </authorList>
    </citation>
    <scope>NUCLEOTIDE SEQUENCE [LARGE SCALE GENOMIC DNA]</scope>
    <source>
        <strain evidence="1 2">Mal48</strain>
    </source>
</reference>
<proteinExistence type="predicted"/>
<protein>
    <submittedName>
        <fullName evidence="1">Uncharacterized protein</fullName>
    </submittedName>
</protein>
<dbReference type="KEGG" id="tpol:Mal48_11820"/>
<evidence type="ECO:0000313" key="2">
    <source>
        <dbReference type="Proteomes" id="UP000315724"/>
    </source>
</evidence>
<accession>A0A517QK20</accession>
<dbReference type="EMBL" id="CP036267">
    <property type="protein sequence ID" value="QDT31944.1"/>
    <property type="molecule type" value="Genomic_DNA"/>
</dbReference>